<sequence>MLGKSLLELDNMPLDELNGWRAYWLLEPWGCHPADERTDALLRMLFAINSKKGTKIPDRFIDRDPEPVAKRTTKPTRRELEANIRQAFAGFKVTRVPATPAEPTAPDK</sequence>
<proteinExistence type="predicted"/>
<feature type="compositionally biased region" description="Basic and acidic residues" evidence="1">
    <location>
        <begin position="57"/>
        <end position="69"/>
    </location>
</feature>
<keyword evidence="4" id="KW-1185">Reference proteome</keyword>
<evidence type="ECO:0000259" key="2">
    <source>
        <dbReference type="Pfam" id="PF06223"/>
    </source>
</evidence>
<name>A0A840YNK6_9SPHN</name>
<accession>A0A840YNK6</accession>
<evidence type="ECO:0000313" key="3">
    <source>
        <dbReference type="EMBL" id="MBB5709441.1"/>
    </source>
</evidence>
<dbReference type="Pfam" id="PF06223">
    <property type="entry name" value="Phage_tail_T"/>
    <property type="match status" value="1"/>
</dbReference>
<dbReference type="Proteomes" id="UP000527143">
    <property type="component" value="Unassembled WGS sequence"/>
</dbReference>
<organism evidence="3 4">
    <name type="scientific">Sphingomonas xinjiangensis</name>
    <dbReference type="NCBI Taxonomy" id="643568"/>
    <lineage>
        <taxon>Bacteria</taxon>
        <taxon>Pseudomonadati</taxon>
        <taxon>Pseudomonadota</taxon>
        <taxon>Alphaproteobacteria</taxon>
        <taxon>Sphingomonadales</taxon>
        <taxon>Sphingomonadaceae</taxon>
        <taxon>Sphingomonas</taxon>
    </lineage>
</organism>
<reference evidence="3 4" key="1">
    <citation type="submission" date="2020-08" db="EMBL/GenBank/DDBJ databases">
        <title>Genomic Encyclopedia of Type Strains, Phase IV (KMG-IV): sequencing the most valuable type-strain genomes for metagenomic binning, comparative biology and taxonomic classification.</title>
        <authorList>
            <person name="Goeker M."/>
        </authorList>
    </citation>
    <scope>NUCLEOTIDE SEQUENCE [LARGE SCALE GENOMIC DNA]</scope>
    <source>
        <strain evidence="3 4">DSM 26736</strain>
    </source>
</reference>
<gene>
    <name evidence="3" type="ORF">FHT02_000647</name>
</gene>
<dbReference type="EMBL" id="JACIJF010000001">
    <property type="protein sequence ID" value="MBB5709441.1"/>
    <property type="molecule type" value="Genomic_DNA"/>
</dbReference>
<protein>
    <recommendedName>
        <fullName evidence="2">Minor tail T domain-containing protein</fullName>
    </recommendedName>
</protein>
<feature type="domain" description="Minor tail T" evidence="2">
    <location>
        <begin position="15"/>
        <end position="91"/>
    </location>
</feature>
<dbReference type="RefSeq" id="WP_184084128.1">
    <property type="nucleotide sequence ID" value="NZ_JACIJF010000001.1"/>
</dbReference>
<dbReference type="AlphaFoldDB" id="A0A840YNK6"/>
<feature type="region of interest" description="Disordered" evidence="1">
    <location>
        <begin position="57"/>
        <end position="76"/>
    </location>
</feature>
<evidence type="ECO:0000256" key="1">
    <source>
        <dbReference type="SAM" id="MobiDB-lite"/>
    </source>
</evidence>
<comment type="caution">
    <text evidence="3">The sequence shown here is derived from an EMBL/GenBank/DDBJ whole genome shotgun (WGS) entry which is preliminary data.</text>
</comment>
<evidence type="ECO:0000313" key="4">
    <source>
        <dbReference type="Proteomes" id="UP000527143"/>
    </source>
</evidence>
<dbReference type="InterPro" id="IPR009350">
    <property type="entry name" value="Phage_tail_T"/>
</dbReference>